<evidence type="ECO:0000313" key="1">
    <source>
        <dbReference type="EMBL" id="QHT14813.1"/>
    </source>
</evidence>
<sequence length="128" mass="14964">MEINTLNDAIRVLYQKEEPTLQYEQVLDIRNLYSDLAYSAYILHRPESETLRLTFPRECIYVSNIRNNRSCKMVYYKKEGAFIKEVQINANTVIDVAPDTEITVYTRSKPDLIISCIVQLKKAIRSKL</sequence>
<organism evidence="1">
    <name type="scientific">viral metagenome</name>
    <dbReference type="NCBI Taxonomy" id="1070528"/>
    <lineage>
        <taxon>unclassified sequences</taxon>
        <taxon>metagenomes</taxon>
        <taxon>organismal metagenomes</taxon>
    </lineage>
</organism>
<name>A0A6C0DED0_9ZZZZ</name>
<reference evidence="1" key="1">
    <citation type="journal article" date="2020" name="Nature">
        <title>Giant virus diversity and host interactions through global metagenomics.</title>
        <authorList>
            <person name="Schulz F."/>
            <person name="Roux S."/>
            <person name="Paez-Espino D."/>
            <person name="Jungbluth S."/>
            <person name="Walsh D.A."/>
            <person name="Denef V.J."/>
            <person name="McMahon K.D."/>
            <person name="Konstantinidis K.T."/>
            <person name="Eloe-Fadrosh E.A."/>
            <person name="Kyrpides N.C."/>
            <person name="Woyke T."/>
        </authorList>
    </citation>
    <scope>NUCLEOTIDE SEQUENCE</scope>
    <source>
        <strain evidence="1">GVMAG-M-3300023174-141</strain>
    </source>
</reference>
<accession>A0A6C0DED0</accession>
<dbReference type="AlphaFoldDB" id="A0A6C0DED0"/>
<protein>
    <submittedName>
        <fullName evidence="1">Uncharacterized protein</fullName>
    </submittedName>
</protein>
<dbReference type="EMBL" id="MN739590">
    <property type="protein sequence ID" value="QHT14813.1"/>
    <property type="molecule type" value="Genomic_DNA"/>
</dbReference>
<proteinExistence type="predicted"/>